<dbReference type="Gene3D" id="1.10.10.10">
    <property type="entry name" value="Winged helix-like DNA-binding domain superfamily/Winged helix DNA-binding domain"/>
    <property type="match status" value="1"/>
</dbReference>
<organism evidence="6 7">
    <name type="scientific">Colletotrichum tabaci</name>
    <dbReference type="NCBI Taxonomy" id="1209068"/>
    <lineage>
        <taxon>Eukaryota</taxon>
        <taxon>Fungi</taxon>
        <taxon>Dikarya</taxon>
        <taxon>Ascomycota</taxon>
        <taxon>Pezizomycotina</taxon>
        <taxon>Sordariomycetes</taxon>
        <taxon>Hypocreomycetidae</taxon>
        <taxon>Glomerellales</taxon>
        <taxon>Glomerellaceae</taxon>
        <taxon>Colletotrichum</taxon>
        <taxon>Colletotrichum destructivum species complex</taxon>
    </lineage>
</organism>
<dbReference type="PROSITE" id="PS51683">
    <property type="entry name" value="SAM_OMT_II"/>
    <property type="match status" value="1"/>
</dbReference>
<evidence type="ECO:0000259" key="4">
    <source>
        <dbReference type="Pfam" id="PF00891"/>
    </source>
</evidence>
<dbReference type="SUPFAM" id="SSF53335">
    <property type="entry name" value="S-adenosyl-L-methionine-dependent methyltransferases"/>
    <property type="match status" value="1"/>
</dbReference>
<dbReference type="InterPro" id="IPR036390">
    <property type="entry name" value="WH_DNA-bd_sf"/>
</dbReference>
<dbReference type="SUPFAM" id="SSF46785">
    <property type="entry name" value="Winged helix' DNA-binding domain"/>
    <property type="match status" value="1"/>
</dbReference>
<dbReference type="PANTHER" id="PTHR43712">
    <property type="entry name" value="PUTATIVE (AFU_ORTHOLOGUE AFUA_4G14580)-RELATED"/>
    <property type="match status" value="1"/>
</dbReference>
<accession>A0AAV9TB61</accession>
<keyword evidence="7" id="KW-1185">Reference proteome</keyword>
<dbReference type="InterPro" id="IPR001077">
    <property type="entry name" value="COMT_C"/>
</dbReference>
<dbReference type="InterPro" id="IPR036388">
    <property type="entry name" value="WH-like_DNA-bd_sf"/>
</dbReference>
<evidence type="ECO:0000313" key="6">
    <source>
        <dbReference type="EMBL" id="KAK6215496.1"/>
    </source>
</evidence>
<dbReference type="InterPro" id="IPR029063">
    <property type="entry name" value="SAM-dependent_MTases_sf"/>
</dbReference>
<evidence type="ECO:0000256" key="2">
    <source>
        <dbReference type="ARBA" id="ARBA00022679"/>
    </source>
</evidence>
<dbReference type="GO" id="GO:0032259">
    <property type="term" value="P:methylation"/>
    <property type="evidence" value="ECO:0007669"/>
    <property type="project" value="UniProtKB-KW"/>
</dbReference>
<dbReference type="PANTHER" id="PTHR43712:SF17">
    <property type="entry name" value="O-METHYLTRANSFERASE"/>
    <property type="match status" value="1"/>
</dbReference>
<name>A0AAV9TB61_9PEZI</name>
<proteinExistence type="predicted"/>
<protein>
    <submittedName>
        <fullName evidence="6">S-adenosyl-l-methionine-dependent methyltransferase</fullName>
    </submittedName>
</protein>
<dbReference type="Pfam" id="PF08100">
    <property type="entry name" value="Dimerisation"/>
    <property type="match status" value="1"/>
</dbReference>
<feature type="domain" description="O-methyltransferase C-terminal" evidence="4">
    <location>
        <begin position="247"/>
        <end position="390"/>
    </location>
</feature>
<sequence>MPAQTITNGVNGVNGHGLASKHDNIIQTLNGINADSFENDGQRIEAVTAAYALVARLETPWDFVLRLVMGQPALGAALKVAMDLQLFHEWHTAGDGEKTLAEIQELVPKIETKLLSRILRHLAANHVLEEPSAGVFKPTALSVSFTKPVFGEWINHLYDATLPCFFKMPRHLAQTKYRNPVDPEDGIFQYAKDCRGLDMFHFYQQDENRAEGESFNHVMGGVMATQAGWLDIFPHDTLLATARPDGPVLVDVGGSIGHDMERFRAAHPHVAARLYVEDLPEVVKLSKCPDPVNKLGHDFFTPQPIKGARAYYMHGVLHDWSDEPARKILEMQRDALTPGYSSLLIHDHIAPETVAHPHTTAYDLTMMVMVAGEERTETHWRALLKSAGYRVVKIWSSPLAVQRIIEAELDV</sequence>
<keyword evidence="2" id="KW-0808">Transferase</keyword>
<comment type="caution">
    <text evidence="6">The sequence shown here is derived from an EMBL/GenBank/DDBJ whole genome shotgun (WGS) entry which is preliminary data.</text>
</comment>
<feature type="domain" description="O-methyltransferase dimerisation" evidence="5">
    <location>
        <begin position="75"/>
        <end position="147"/>
    </location>
</feature>
<evidence type="ECO:0000313" key="7">
    <source>
        <dbReference type="Proteomes" id="UP001327957"/>
    </source>
</evidence>
<gene>
    <name evidence="6" type="ORF">QIS74_08515</name>
</gene>
<dbReference type="InterPro" id="IPR012967">
    <property type="entry name" value="COMT_dimerisation"/>
</dbReference>
<dbReference type="AlphaFoldDB" id="A0AAV9TB61"/>
<evidence type="ECO:0000259" key="5">
    <source>
        <dbReference type="Pfam" id="PF08100"/>
    </source>
</evidence>
<dbReference type="GO" id="GO:0008171">
    <property type="term" value="F:O-methyltransferase activity"/>
    <property type="evidence" value="ECO:0007669"/>
    <property type="project" value="InterPro"/>
</dbReference>
<dbReference type="InterPro" id="IPR016461">
    <property type="entry name" value="COMT-like"/>
</dbReference>
<reference evidence="6 7" key="1">
    <citation type="submission" date="2023-04" db="EMBL/GenBank/DDBJ databases">
        <title>Colletotrichum tabacum stain YC1 causing leaf anthracnose on Nicotiana tabacum(L.) cv.</title>
        <authorList>
            <person name="Ji Z."/>
            <person name="Wang M."/>
            <person name="Zhang J."/>
            <person name="Wang N."/>
            <person name="Zhou Z."/>
        </authorList>
    </citation>
    <scope>NUCLEOTIDE SEQUENCE [LARGE SCALE GENOMIC DNA]</scope>
    <source>
        <strain evidence="6 7">YC1</strain>
    </source>
</reference>
<evidence type="ECO:0000256" key="3">
    <source>
        <dbReference type="ARBA" id="ARBA00022691"/>
    </source>
</evidence>
<dbReference type="Gene3D" id="3.40.50.150">
    <property type="entry name" value="Vaccinia Virus protein VP39"/>
    <property type="match status" value="1"/>
</dbReference>
<dbReference type="Pfam" id="PF00891">
    <property type="entry name" value="Methyltransf_2"/>
    <property type="match status" value="1"/>
</dbReference>
<keyword evidence="3" id="KW-0949">S-adenosyl-L-methionine</keyword>
<dbReference type="EMBL" id="JASAOK010000043">
    <property type="protein sequence ID" value="KAK6215496.1"/>
    <property type="molecule type" value="Genomic_DNA"/>
</dbReference>
<keyword evidence="1 6" id="KW-0489">Methyltransferase</keyword>
<dbReference type="Proteomes" id="UP001327957">
    <property type="component" value="Unassembled WGS sequence"/>
</dbReference>
<evidence type="ECO:0000256" key="1">
    <source>
        <dbReference type="ARBA" id="ARBA00022603"/>
    </source>
</evidence>